<dbReference type="AlphaFoldDB" id="A0AAV4DMH2"/>
<proteinExistence type="predicted"/>
<gene>
    <name evidence="2" type="ORF">PoB_007188900</name>
</gene>
<dbReference type="EMBL" id="BLXT01008059">
    <property type="protein sequence ID" value="GFO45384.1"/>
    <property type="molecule type" value="Genomic_DNA"/>
</dbReference>
<keyword evidence="3" id="KW-1185">Reference proteome</keyword>
<protein>
    <submittedName>
        <fullName evidence="2">THAP domain containing 9</fullName>
    </submittedName>
</protein>
<feature type="domain" description="Transposable element P transposase-like GTP-binding insertion" evidence="1">
    <location>
        <begin position="1"/>
        <end position="62"/>
    </location>
</feature>
<comment type="caution">
    <text evidence="2">The sequence shown here is derived from an EMBL/GenBank/DDBJ whole genome shotgun (WGS) entry which is preliminary data.</text>
</comment>
<reference evidence="2 3" key="1">
    <citation type="journal article" date="2021" name="Elife">
        <title>Chloroplast acquisition without the gene transfer in kleptoplastic sea slugs, Plakobranchus ocellatus.</title>
        <authorList>
            <person name="Maeda T."/>
            <person name="Takahashi S."/>
            <person name="Yoshida T."/>
            <person name="Shimamura S."/>
            <person name="Takaki Y."/>
            <person name="Nagai Y."/>
            <person name="Toyoda A."/>
            <person name="Suzuki Y."/>
            <person name="Arimoto A."/>
            <person name="Ishii H."/>
            <person name="Satoh N."/>
            <person name="Nishiyama T."/>
            <person name="Hasebe M."/>
            <person name="Maruyama T."/>
            <person name="Minagawa J."/>
            <person name="Obokata J."/>
            <person name="Shigenobu S."/>
        </authorList>
    </citation>
    <scope>NUCLEOTIDE SEQUENCE [LARGE SCALE GENOMIC DNA]</scope>
</reference>
<dbReference type="InterPro" id="IPR048366">
    <property type="entry name" value="TNP-like_GBD"/>
</dbReference>
<evidence type="ECO:0000259" key="1">
    <source>
        <dbReference type="Pfam" id="PF21788"/>
    </source>
</evidence>
<name>A0AAV4DMH2_9GAST</name>
<accession>A0AAV4DMH2</accession>
<evidence type="ECO:0000313" key="3">
    <source>
        <dbReference type="Proteomes" id="UP000735302"/>
    </source>
</evidence>
<dbReference type="Proteomes" id="UP000735302">
    <property type="component" value="Unassembled WGS sequence"/>
</dbReference>
<organism evidence="2 3">
    <name type="scientific">Plakobranchus ocellatus</name>
    <dbReference type="NCBI Taxonomy" id="259542"/>
    <lineage>
        <taxon>Eukaryota</taxon>
        <taxon>Metazoa</taxon>
        <taxon>Spiralia</taxon>
        <taxon>Lophotrochozoa</taxon>
        <taxon>Mollusca</taxon>
        <taxon>Gastropoda</taxon>
        <taxon>Heterobranchia</taxon>
        <taxon>Euthyneura</taxon>
        <taxon>Panpulmonata</taxon>
        <taxon>Sacoglossa</taxon>
        <taxon>Placobranchoidea</taxon>
        <taxon>Plakobranchidae</taxon>
        <taxon>Plakobranchus</taxon>
    </lineage>
</organism>
<dbReference type="Pfam" id="PF21788">
    <property type="entry name" value="TNP-like_GBD"/>
    <property type="match status" value="1"/>
</dbReference>
<evidence type="ECO:0000313" key="2">
    <source>
        <dbReference type="EMBL" id="GFO45384.1"/>
    </source>
</evidence>
<sequence length="109" mass="12177">MSVKLAAQTLSTSVAGAIDFLRKDKRMINFLGSEATSKSNRTMDKLFDICSSSCPKGRFSKSPLTLVNLEERVAELKAIANYLRGLRDSNYKKFTDGRVKLHSSDSWLL</sequence>